<evidence type="ECO:0000256" key="1">
    <source>
        <dbReference type="SAM" id="Coils"/>
    </source>
</evidence>
<keyword evidence="2" id="KW-1133">Transmembrane helix</keyword>
<reference evidence="3" key="1">
    <citation type="submission" date="2020-06" db="EMBL/GenBank/DDBJ databases">
        <authorList>
            <consortium name="Plant Systems Biology data submission"/>
        </authorList>
    </citation>
    <scope>NUCLEOTIDE SEQUENCE</scope>
    <source>
        <strain evidence="3">D6</strain>
    </source>
</reference>
<dbReference type="EMBL" id="CAICTM010000456">
    <property type="protein sequence ID" value="CAB9510866.1"/>
    <property type="molecule type" value="Genomic_DNA"/>
</dbReference>
<feature type="coiled-coil region" evidence="1">
    <location>
        <begin position="189"/>
        <end position="223"/>
    </location>
</feature>
<protein>
    <recommendedName>
        <fullName evidence="5">Transmembrane protein</fullName>
    </recommendedName>
</protein>
<keyword evidence="1" id="KW-0175">Coiled coil</keyword>
<feature type="transmembrane region" description="Helical" evidence="2">
    <location>
        <begin position="29"/>
        <end position="47"/>
    </location>
</feature>
<organism evidence="3 4">
    <name type="scientific">Seminavis robusta</name>
    <dbReference type="NCBI Taxonomy" id="568900"/>
    <lineage>
        <taxon>Eukaryota</taxon>
        <taxon>Sar</taxon>
        <taxon>Stramenopiles</taxon>
        <taxon>Ochrophyta</taxon>
        <taxon>Bacillariophyta</taxon>
        <taxon>Bacillariophyceae</taxon>
        <taxon>Bacillariophycidae</taxon>
        <taxon>Naviculales</taxon>
        <taxon>Naviculaceae</taxon>
        <taxon>Seminavis</taxon>
    </lineage>
</organism>
<dbReference type="Gene3D" id="1.10.287.1490">
    <property type="match status" value="1"/>
</dbReference>
<keyword evidence="2" id="KW-0812">Transmembrane</keyword>
<accession>A0A9N8HE51</accession>
<gene>
    <name evidence="3" type="ORF">SEMRO_457_G146790.1</name>
</gene>
<dbReference type="AlphaFoldDB" id="A0A9N8HE51"/>
<evidence type="ECO:0000256" key="2">
    <source>
        <dbReference type="SAM" id="Phobius"/>
    </source>
</evidence>
<dbReference type="Proteomes" id="UP001153069">
    <property type="component" value="Unassembled WGS sequence"/>
</dbReference>
<evidence type="ECO:0000313" key="4">
    <source>
        <dbReference type="Proteomes" id="UP001153069"/>
    </source>
</evidence>
<sequence>MANEMSTLLPRGPQSVQASHGVSATVARIVYTLLGCTAIAIVMAAAGHSGILRGRTSAALLAFDETGVRVPTTNIDGNPVVNQVLRDVATMKFQIHSLEEEKRAMEANVERMSNDRKDLKAEMATMEASMKAFVDVFDEQVLRDDLHAQVGKLRERLDNDTSRLRDVIDELRPVCESHADDTSSLYDSMTELEAKSDTQGKDLQDLRADLTEHERAMKAFIHELIEADRSVSDKEGTEGQREQTDAVVANEQQDIAVQPENREQTKMKHWMSVSLLIVGITGGVLVIGFVILIAFDRCR</sequence>
<comment type="caution">
    <text evidence="3">The sequence shown here is derived from an EMBL/GenBank/DDBJ whole genome shotgun (WGS) entry which is preliminary data.</text>
</comment>
<evidence type="ECO:0008006" key="5">
    <source>
        <dbReference type="Google" id="ProtNLM"/>
    </source>
</evidence>
<feature type="coiled-coil region" evidence="1">
    <location>
        <begin position="88"/>
        <end position="129"/>
    </location>
</feature>
<name>A0A9N8HE51_9STRA</name>
<evidence type="ECO:0000313" key="3">
    <source>
        <dbReference type="EMBL" id="CAB9510866.1"/>
    </source>
</evidence>
<proteinExistence type="predicted"/>
<dbReference type="SUPFAM" id="SSF58100">
    <property type="entry name" value="Bacterial hemolysins"/>
    <property type="match status" value="1"/>
</dbReference>
<keyword evidence="4" id="KW-1185">Reference proteome</keyword>
<keyword evidence="2" id="KW-0472">Membrane</keyword>
<feature type="transmembrane region" description="Helical" evidence="2">
    <location>
        <begin position="270"/>
        <end position="295"/>
    </location>
</feature>